<dbReference type="AlphaFoldDB" id="A0A6A6HZ63"/>
<feature type="compositionally biased region" description="Polar residues" evidence="1">
    <location>
        <begin position="72"/>
        <end position="95"/>
    </location>
</feature>
<protein>
    <submittedName>
        <fullName evidence="2">Uncharacterized protein</fullName>
    </submittedName>
</protein>
<dbReference type="GeneID" id="54580564"/>
<feature type="region of interest" description="Disordered" evidence="1">
    <location>
        <begin position="1"/>
        <end position="97"/>
    </location>
</feature>
<proteinExistence type="predicted"/>
<feature type="region of interest" description="Disordered" evidence="1">
    <location>
        <begin position="307"/>
        <end position="327"/>
    </location>
</feature>
<evidence type="ECO:0000313" key="3">
    <source>
        <dbReference type="Proteomes" id="UP000800094"/>
    </source>
</evidence>
<feature type="compositionally biased region" description="Basic residues" evidence="1">
    <location>
        <begin position="1"/>
        <end position="10"/>
    </location>
</feature>
<feature type="compositionally biased region" description="Polar residues" evidence="1">
    <location>
        <begin position="157"/>
        <end position="170"/>
    </location>
</feature>
<dbReference type="EMBL" id="ML987207">
    <property type="protein sequence ID" value="KAF2242630.1"/>
    <property type="molecule type" value="Genomic_DNA"/>
</dbReference>
<evidence type="ECO:0000256" key="1">
    <source>
        <dbReference type="SAM" id="MobiDB-lite"/>
    </source>
</evidence>
<dbReference type="RefSeq" id="XP_033677634.1">
    <property type="nucleotide sequence ID" value="XM_033827234.1"/>
</dbReference>
<accession>A0A6A6HZ63</accession>
<feature type="compositionally biased region" description="Basic and acidic residues" evidence="1">
    <location>
        <begin position="307"/>
        <end position="317"/>
    </location>
</feature>
<name>A0A6A6HZ63_9PLEO</name>
<evidence type="ECO:0000313" key="2">
    <source>
        <dbReference type="EMBL" id="KAF2242630.1"/>
    </source>
</evidence>
<gene>
    <name evidence="2" type="ORF">BU26DRAFT_510467</name>
</gene>
<sequence length="327" mass="35602">MASGPHRKYGIARQREAHAQRQRAMSRLHHRCGSDRSRVARRISAPPTYREHRSTASLRSAAHTSAARAKNAPQSTTTSFPRYEDSSSTWALTQSPGGGIEPARKIFAELTSPVHLAVPESGGLNGLAAACADTAEQQQALTWSTAAADSPFRRSRPSQLQHPTPRTSTVVPKPGQSLLHLGPSTVHRVHIELRVSCGGAMASRTPTPILQVIEQIPGNVLLPYHRPDPYAACPSLRLRGFAREPQLEPIESRTLTRRRCAPAANGVKTKMLHNEHNQYSSLILSAIMHCGHGQVADKVCAMKRTRDDCKSRPKQEAGHSGGTCSGW</sequence>
<feature type="compositionally biased region" description="Basic residues" evidence="1">
    <location>
        <begin position="20"/>
        <end position="31"/>
    </location>
</feature>
<dbReference type="Proteomes" id="UP000800094">
    <property type="component" value="Unassembled WGS sequence"/>
</dbReference>
<reference evidence="2" key="1">
    <citation type="journal article" date="2020" name="Stud. Mycol.">
        <title>101 Dothideomycetes genomes: a test case for predicting lifestyles and emergence of pathogens.</title>
        <authorList>
            <person name="Haridas S."/>
            <person name="Albert R."/>
            <person name="Binder M."/>
            <person name="Bloem J."/>
            <person name="Labutti K."/>
            <person name="Salamov A."/>
            <person name="Andreopoulos B."/>
            <person name="Baker S."/>
            <person name="Barry K."/>
            <person name="Bills G."/>
            <person name="Bluhm B."/>
            <person name="Cannon C."/>
            <person name="Castanera R."/>
            <person name="Culley D."/>
            <person name="Daum C."/>
            <person name="Ezra D."/>
            <person name="Gonzalez J."/>
            <person name="Henrissat B."/>
            <person name="Kuo A."/>
            <person name="Liang C."/>
            <person name="Lipzen A."/>
            <person name="Lutzoni F."/>
            <person name="Magnuson J."/>
            <person name="Mondo S."/>
            <person name="Nolan M."/>
            <person name="Ohm R."/>
            <person name="Pangilinan J."/>
            <person name="Park H.-J."/>
            <person name="Ramirez L."/>
            <person name="Alfaro M."/>
            <person name="Sun H."/>
            <person name="Tritt A."/>
            <person name="Yoshinaga Y."/>
            <person name="Zwiers L.-H."/>
            <person name="Turgeon B."/>
            <person name="Goodwin S."/>
            <person name="Spatafora J."/>
            <person name="Crous P."/>
            <person name="Grigoriev I."/>
        </authorList>
    </citation>
    <scope>NUCLEOTIDE SEQUENCE</scope>
    <source>
        <strain evidence="2">CBS 122368</strain>
    </source>
</reference>
<organism evidence="2 3">
    <name type="scientific">Trematosphaeria pertusa</name>
    <dbReference type="NCBI Taxonomy" id="390896"/>
    <lineage>
        <taxon>Eukaryota</taxon>
        <taxon>Fungi</taxon>
        <taxon>Dikarya</taxon>
        <taxon>Ascomycota</taxon>
        <taxon>Pezizomycotina</taxon>
        <taxon>Dothideomycetes</taxon>
        <taxon>Pleosporomycetidae</taxon>
        <taxon>Pleosporales</taxon>
        <taxon>Massarineae</taxon>
        <taxon>Trematosphaeriaceae</taxon>
        <taxon>Trematosphaeria</taxon>
    </lineage>
</organism>
<keyword evidence="3" id="KW-1185">Reference proteome</keyword>
<feature type="region of interest" description="Disordered" evidence="1">
    <location>
        <begin position="146"/>
        <end position="176"/>
    </location>
</feature>